<feature type="transmembrane region" description="Helical" evidence="11">
    <location>
        <begin position="436"/>
        <end position="457"/>
    </location>
</feature>
<evidence type="ECO:0000259" key="12">
    <source>
        <dbReference type="PROSITE" id="PS50893"/>
    </source>
</evidence>
<evidence type="ECO:0000256" key="6">
    <source>
        <dbReference type="ARBA" id="ARBA00022741"/>
    </source>
</evidence>
<sequence length="706" mass="78450">MEIEAASGSQVGGGGGGRGTYLVWEDLRVVLPNFRNGPTKRLLNGLSGYAEPGRIMAIMGPSGSGKSTLLDSLAGRLSRNVVMTGNILFNGSKKRLDYGSVAYVTQEDVLLGTLTVRETIKYSAQLRLPTSMSKEEVNGIVEATIMEMGLLDCADRLIGNWHLRGISGGEKKRLSIALEILTRPCLLFLDEPTSGLDSASAFFVIQALRNVARDGRTVISSIHQPSSEVFALFDDLFLLSGGETVYFGEAKMAVEFFAEAGVPCPSRRNPSDHFLRCVNSDFDKVTATLKGSQRMRDVPNSADPLLNLATAEIKAMLVEKYRRSKYASRTKAKIREISAIVRTSNELFIMSSSDARNAAQMDTPDEQCHAIESKGGSQANWLKQLSTLIRRSSVNMSRDVGYYWLRIMIYIVVSICVGTIYFDVGNTYTAIFARGACGAFITGFMTFMSIGGFPSFIEEMKIFYKERLNGHYGVAVFILSNFISAFPFLVAITLSTGTITFYMVKFRKEFSHYVYFCLIIFTSISVIESLMMVVASLVPNFLMGIITGAGIIGILMMTSGFFRLLPDLPKPFWRYPISFLSYGSWAIQGSYKNDLLGLEFDPLVPGDPKLNGEFIITNMFGIKLSHSKWWDLAAIIAILVLYRVLFFIILKFKERALPLFRTFYAKKTLQQLDKRPSFRKIPSFPSKRHEVPHSLSSQEGLSSPLP</sequence>
<evidence type="ECO:0000256" key="1">
    <source>
        <dbReference type="ARBA" id="ARBA00004141"/>
    </source>
</evidence>
<feature type="transmembrane region" description="Helical" evidence="11">
    <location>
        <begin position="403"/>
        <end position="424"/>
    </location>
</feature>
<evidence type="ECO:0000256" key="3">
    <source>
        <dbReference type="ARBA" id="ARBA00022448"/>
    </source>
</evidence>
<dbReference type="PROSITE" id="PS00211">
    <property type="entry name" value="ABC_TRANSPORTER_1"/>
    <property type="match status" value="1"/>
</dbReference>
<evidence type="ECO:0000313" key="14">
    <source>
        <dbReference type="Proteomes" id="UP000813462"/>
    </source>
</evidence>
<comment type="caution">
    <text evidence="13">The sequence shown here is derived from an EMBL/GenBank/DDBJ whole genome shotgun (WGS) entry which is preliminary data.</text>
</comment>
<dbReference type="Pfam" id="PF01061">
    <property type="entry name" value="ABC2_membrane"/>
    <property type="match status" value="1"/>
</dbReference>
<dbReference type="PANTHER" id="PTHR48042:SF18">
    <property type="entry name" value="ABC TRANSPORTER G FAMILY MEMBER 12"/>
    <property type="match status" value="1"/>
</dbReference>
<organism evidence="13 14">
    <name type="scientific">Ziziphus jujuba var. spinosa</name>
    <dbReference type="NCBI Taxonomy" id="714518"/>
    <lineage>
        <taxon>Eukaryota</taxon>
        <taxon>Viridiplantae</taxon>
        <taxon>Streptophyta</taxon>
        <taxon>Embryophyta</taxon>
        <taxon>Tracheophyta</taxon>
        <taxon>Spermatophyta</taxon>
        <taxon>Magnoliopsida</taxon>
        <taxon>eudicotyledons</taxon>
        <taxon>Gunneridae</taxon>
        <taxon>Pentapetalae</taxon>
        <taxon>rosids</taxon>
        <taxon>fabids</taxon>
        <taxon>Rosales</taxon>
        <taxon>Rhamnaceae</taxon>
        <taxon>Paliureae</taxon>
        <taxon>Ziziphus</taxon>
    </lineage>
</organism>
<dbReference type="GO" id="GO:0016020">
    <property type="term" value="C:membrane"/>
    <property type="evidence" value="ECO:0007669"/>
    <property type="project" value="UniProtKB-SubCell"/>
</dbReference>
<dbReference type="InterPro" id="IPR003439">
    <property type="entry name" value="ABC_transporter-like_ATP-bd"/>
</dbReference>
<accession>A0A978VXG7</accession>
<keyword evidence="9 11" id="KW-0472">Membrane</keyword>
<dbReference type="InterPro" id="IPR003593">
    <property type="entry name" value="AAA+_ATPase"/>
</dbReference>
<dbReference type="PROSITE" id="PS50893">
    <property type="entry name" value="ABC_TRANSPORTER_2"/>
    <property type="match status" value="1"/>
</dbReference>
<dbReference type="FunFam" id="3.40.50.300:FF:000504">
    <property type="entry name" value="ABC transporter G family member 11"/>
    <property type="match status" value="1"/>
</dbReference>
<dbReference type="Proteomes" id="UP000813462">
    <property type="component" value="Unassembled WGS sequence"/>
</dbReference>
<dbReference type="SUPFAM" id="SSF52540">
    <property type="entry name" value="P-loop containing nucleoside triphosphate hydrolases"/>
    <property type="match status" value="1"/>
</dbReference>
<keyword evidence="3" id="KW-0813">Transport</keyword>
<keyword evidence="6" id="KW-0547">Nucleotide-binding</keyword>
<reference evidence="13" key="1">
    <citation type="journal article" date="2021" name="Front. Plant Sci.">
        <title>Chromosome-Scale Genome Assembly for Chinese Sour Jujube and Insights Into Its Genome Evolution and Domestication Signature.</title>
        <authorList>
            <person name="Shen L.-Y."/>
            <person name="Luo H."/>
            <person name="Wang X.-L."/>
            <person name="Wang X.-M."/>
            <person name="Qiu X.-J."/>
            <person name="Liu H."/>
            <person name="Zhou S.-S."/>
            <person name="Jia K.-H."/>
            <person name="Nie S."/>
            <person name="Bao Y.-T."/>
            <person name="Zhang R.-G."/>
            <person name="Yun Q.-Z."/>
            <person name="Chai Y.-H."/>
            <person name="Lu J.-Y."/>
            <person name="Li Y."/>
            <person name="Zhao S.-W."/>
            <person name="Mao J.-F."/>
            <person name="Jia S.-G."/>
            <person name="Mao Y.-M."/>
        </authorList>
    </citation>
    <scope>NUCLEOTIDE SEQUENCE</scope>
    <source>
        <strain evidence="13">AT0</strain>
        <tissue evidence="13">Leaf</tissue>
    </source>
</reference>
<keyword evidence="7" id="KW-0067">ATP-binding</keyword>
<dbReference type="EMBL" id="JAEACU010000002">
    <property type="protein sequence ID" value="KAH7543512.1"/>
    <property type="molecule type" value="Genomic_DNA"/>
</dbReference>
<keyword evidence="8 11" id="KW-1133">Transmembrane helix</keyword>
<feature type="transmembrane region" description="Helical" evidence="11">
    <location>
        <begin position="477"/>
        <end position="501"/>
    </location>
</feature>
<feature type="transmembrane region" description="Helical" evidence="11">
    <location>
        <begin position="513"/>
        <end position="535"/>
    </location>
</feature>
<dbReference type="InterPro" id="IPR052215">
    <property type="entry name" value="Plant_ABCG"/>
</dbReference>
<evidence type="ECO:0000256" key="8">
    <source>
        <dbReference type="ARBA" id="ARBA00022989"/>
    </source>
</evidence>
<feature type="transmembrane region" description="Helical" evidence="11">
    <location>
        <begin position="541"/>
        <end position="565"/>
    </location>
</feature>
<proteinExistence type="inferred from homology"/>
<comment type="similarity">
    <text evidence="2">Belongs to the ABC transporter superfamily. ABCG family. Eye pigment precursor importer (TC 3.A.1.204) subfamily.</text>
</comment>
<dbReference type="AlphaFoldDB" id="A0A978VXG7"/>
<feature type="compositionally biased region" description="Polar residues" evidence="10">
    <location>
        <begin position="694"/>
        <end position="706"/>
    </location>
</feature>
<name>A0A978VXG7_ZIZJJ</name>
<gene>
    <name evidence="13" type="ORF">FEM48_Zijuj02G0191900</name>
</gene>
<protein>
    <recommendedName>
        <fullName evidence="12">ABC transporter domain-containing protein</fullName>
    </recommendedName>
</protein>
<evidence type="ECO:0000256" key="10">
    <source>
        <dbReference type="SAM" id="MobiDB-lite"/>
    </source>
</evidence>
<evidence type="ECO:0000313" key="13">
    <source>
        <dbReference type="EMBL" id="KAH7543512.1"/>
    </source>
</evidence>
<feature type="transmembrane region" description="Helical" evidence="11">
    <location>
        <begin position="572"/>
        <end position="591"/>
    </location>
</feature>
<feature type="region of interest" description="Disordered" evidence="10">
    <location>
        <begin position="679"/>
        <end position="706"/>
    </location>
</feature>
<dbReference type="InterPro" id="IPR027417">
    <property type="entry name" value="P-loop_NTPase"/>
</dbReference>
<evidence type="ECO:0000256" key="9">
    <source>
        <dbReference type="ARBA" id="ARBA00023136"/>
    </source>
</evidence>
<dbReference type="Pfam" id="PF00005">
    <property type="entry name" value="ABC_tran"/>
    <property type="match status" value="1"/>
</dbReference>
<evidence type="ECO:0000256" key="2">
    <source>
        <dbReference type="ARBA" id="ARBA00005814"/>
    </source>
</evidence>
<evidence type="ECO:0000256" key="7">
    <source>
        <dbReference type="ARBA" id="ARBA00022840"/>
    </source>
</evidence>
<dbReference type="GO" id="GO:0140359">
    <property type="term" value="F:ABC-type transporter activity"/>
    <property type="evidence" value="ECO:0007669"/>
    <property type="project" value="InterPro"/>
</dbReference>
<dbReference type="CDD" id="cd03213">
    <property type="entry name" value="ABCG_EPDR"/>
    <property type="match status" value="1"/>
</dbReference>
<evidence type="ECO:0000256" key="11">
    <source>
        <dbReference type="SAM" id="Phobius"/>
    </source>
</evidence>
<evidence type="ECO:0000256" key="5">
    <source>
        <dbReference type="ARBA" id="ARBA00022692"/>
    </source>
</evidence>
<dbReference type="SMART" id="SM00382">
    <property type="entry name" value="AAA"/>
    <property type="match status" value="1"/>
</dbReference>
<dbReference type="PANTHER" id="PTHR48042">
    <property type="entry name" value="ABC TRANSPORTER G FAMILY MEMBER 11"/>
    <property type="match status" value="1"/>
</dbReference>
<dbReference type="InterPro" id="IPR017871">
    <property type="entry name" value="ABC_transporter-like_CS"/>
</dbReference>
<feature type="transmembrane region" description="Helical" evidence="11">
    <location>
        <begin position="629"/>
        <end position="650"/>
    </location>
</feature>
<dbReference type="GO" id="GO:0005524">
    <property type="term" value="F:ATP binding"/>
    <property type="evidence" value="ECO:0007669"/>
    <property type="project" value="UniProtKB-KW"/>
</dbReference>
<keyword evidence="5 11" id="KW-0812">Transmembrane</keyword>
<dbReference type="GO" id="GO:0016887">
    <property type="term" value="F:ATP hydrolysis activity"/>
    <property type="evidence" value="ECO:0007669"/>
    <property type="project" value="InterPro"/>
</dbReference>
<dbReference type="Gene3D" id="3.40.50.300">
    <property type="entry name" value="P-loop containing nucleotide triphosphate hydrolases"/>
    <property type="match status" value="1"/>
</dbReference>
<dbReference type="SMR" id="A0A978VXG7"/>
<feature type="domain" description="ABC transporter" evidence="12">
    <location>
        <begin position="22"/>
        <end position="266"/>
    </location>
</feature>
<dbReference type="GO" id="GO:0009651">
    <property type="term" value="P:response to salt stress"/>
    <property type="evidence" value="ECO:0007669"/>
    <property type="project" value="UniProtKB-ARBA"/>
</dbReference>
<dbReference type="InterPro" id="IPR013525">
    <property type="entry name" value="ABC2_TM"/>
</dbReference>
<comment type="subcellular location">
    <subcellularLocation>
        <location evidence="1">Membrane</location>
        <topology evidence="1">Multi-pass membrane protein</topology>
    </subcellularLocation>
</comment>
<keyword evidence="4" id="KW-0597">Phosphoprotein</keyword>
<evidence type="ECO:0000256" key="4">
    <source>
        <dbReference type="ARBA" id="ARBA00022553"/>
    </source>
</evidence>